<dbReference type="AlphaFoldDB" id="W4FCB3"/>
<reference evidence="1" key="1">
    <citation type="submission" date="2013-12" db="EMBL/GenBank/DDBJ databases">
        <title>The Genome Sequence of Aphanomyces astaci APO3.</title>
        <authorList>
            <consortium name="The Broad Institute Genomics Platform"/>
            <person name="Russ C."/>
            <person name="Tyler B."/>
            <person name="van West P."/>
            <person name="Dieguez-Uribeondo J."/>
            <person name="Young S.K."/>
            <person name="Zeng Q."/>
            <person name="Gargeya S."/>
            <person name="Fitzgerald M."/>
            <person name="Abouelleil A."/>
            <person name="Alvarado L."/>
            <person name="Chapman S.B."/>
            <person name="Gainer-Dewar J."/>
            <person name="Goldberg J."/>
            <person name="Griggs A."/>
            <person name="Gujja S."/>
            <person name="Hansen M."/>
            <person name="Howarth C."/>
            <person name="Imamovic A."/>
            <person name="Ireland A."/>
            <person name="Larimer J."/>
            <person name="McCowan C."/>
            <person name="Murphy C."/>
            <person name="Pearson M."/>
            <person name="Poon T.W."/>
            <person name="Priest M."/>
            <person name="Roberts A."/>
            <person name="Saif S."/>
            <person name="Shea T."/>
            <person name="Sykes S."/>
            <person name="Wortman J."/>
            <person name="Nusbaum C."/>
            <person name="Birren B."/>
        </authorList>
    </citation>
    <scope>NUCLEOTIDE SEQUENCE [LARGE SCALE GENOMIC DNA]</scope>
    <source>
        <strain evidence="1">APO3</strain>
    </source>
</reference>
<dbReference type="GeneID" id="20820641"/>
<dbReference type="RefSeq" id="XP_009846042.1">
    <property type="nucleotide sequence ID" value="XM_009847740.1"/>
</dbReference>
<protein>
    <submittedName>
        <fullName evidence="1">Uncharacterized protein</fullName>
    </submittedName>
</protein>
<sequence>MSSVIASMAATSSTLAAIPSSTAAFVSRVMTVLARDKFHAAFLPTSDAFRCRYGPISACASSPRYHNCHMVRQSVLGNVHRSLWTRFRKTGDGSFWRRLYIECNE</sequence>
<gene>
    <name evidence="1" type="ORF">H257_18645</name>
</gene>
<dbReference type="EMBL" id="KI913305">
    <property type="protein sequence ID" value="ETV64471.1"/>
    <property type="molecule type" value="Genomic_DNA"/>
</dbReference>
<dbReference type="VEuPathDB" id="FungiDB:H257_18645"/>
<organism evidence="1">
    <name type="scientific">Aphanomyces astaci</name>
    <name type="common">Crayfish plague agent</name>
    <dbReference type="NCBI Taxonomy" id="112090"/>
    <lineage>
        <taxon>Eukaryota</taxon>
        <taxon>Sar</taxon>
        <taxon>Stramenopiles</taxon>
        <taxon>Oomycota</taxon>
        <taxon>Saprolegniomycetes</taxon>
        <taxon>Saprolegniales</taxon>
        <taxon>Verrucalvaceae</taxon>
        <taxon>Aphanomyces</taxon>
    </lineage>
</organism>
<evidence type="ECO:0000313" key="1">
    <source>
        <dbReference type="EMBL" id="ETV64471.1"/>
    </source>
</evidence>
<proteinExistence type="predicted"/>
<name>W4FCB3_APHAT</name>
<accession>W4FCB3</accession>